<evidence type="ECO:0000256" key="1">
    <source>
        <dbReference type="SAM" id="SignalP"/>
    </source>
</evidence>
<protein>
    <submittedName>
        <fullName evidence="2">Uncharacterized protein</fullName>
    </submittedName>
</protein>
<feature type="signal peptide" evidence="1">
    <location>
        <begin position="1"/>
        <end position="19"/>
    </location>
</feature>
<keyword evidence="3" id="KW-1185">Reference proteome</keyword>
<accession>A0A9X2HJX2</accession>
<reference evidence="2" key="1">
    <citation type="submission" date="2022-05" db="EMBL/GenBank/DDBJ databases">
        <title>Sphingomonas sp. strain MG17 Genome sequencing and assembly.</title>
        <authorList>
            <person name="Kim I."/>
        </authorList>
    </citation>
    <scope>NUCLEOTIDE SEQUENCE</scope>
    <source>
        <strain evidence="2">MG17</strain>
    </source>
</reference>
<sequence>MKFMHFAIASALAITPAYAHSDTKPRHGGQVVEVGETAFELVRTPAGVSLYVRDDGDDVPAASMTAKLIVTTGARKSEIPLVAAKGSQFFAKGAKIPAGSRVGVLIINKQSQARQSATFNIK</sequence>
<gene>
    <name evidence="2" type="ORF">M9978_13620</name>
</gene>
<dbReference type="AlphaFoldDB" id="A0A9X2HJX2"/>
<dbReference type="EMBL" id="JAMLDX010000010">
    <property type="protein sequence ID" value="MCP3731462.1"/>
    <property type="molecule type" value="Genomic_DNA"/>
</dbReference>
<name>A0A9X2HJX2_9SPHN</name>
<comment type="caution">
    <text evidence="2">The sequence shown here is derived from an EMBL/GenBank/DDBJ whole genome shotgun (WGS) entry which is preliminary data.</text>
</comment>
<evidence type="ECO:0000313" key="2">
    <source>
        <dbReference type="EMBL" id="MCP3731462.1"/>
    </source>
</evidence>
<dbReference type="RefSeq" id="WP_254294086.1">
    <property type="nucleotide sequence ID" value="NZ_JAMLDX010000010.1"/>
</dbReference>
<proteinExistence type="predicted"/>
<organism evidence="2 3">
    <name type="scientific">Sphingomonas tagetis</name>
    <dbReference type="NCBI Taxonomy" id="2949092"/>
    <lineage>
        <taxon>Bacteria</taxon>
        <taxon>Pseudomonadati</taxon>
        <taxon>Pseudomonadota</taxon>
        <taxon>Alphaproteobacteria</taxon>
        <taxon>Sphingomonadales</taxon>
        <taxon>Sphingomonadaceae</taxon>
        <taxon>Sphingomonas</taxon>
    </lineage>
</organism>
<dbReference type="Proteomes" id="UP001139451">
    <property type="component" value="Unassembled WGS sequence"/>
</dbReference>
<evidence type="ECO:0000313" key="3">
    <source>
        <dbReference type="Proteomes" id="UP001139451"/>
    </source>
</evidence>
<keyword evidence="1" id="KW-0732">Signal</keyword>
<feature type="chain" id="PRO_5040801297" evidence="1">
    <location>
        <begin position="20"/>
        <end position="122"/>
    </location>
</feature>